<protein>
    <submittedName>
        <fullName evidence="1">Uncharacterized protein</fullName>
    </submittedName>
</protein>
<dbReference type="Proteomes" id="UP000325780">
    <property type="component" value="Unassembled WGS sequence"/>
</dbReference>
<proteinExistence type="predicted"/>
<reference evidence="1 2" key="1">
    <citation type="submission" date="2019-04" db="EMBL/GenBank/DDBJ databases">
        <title>Friends and foes A comparative genomics study of 23 Aspergillus species from section Flavi.</title>
        <authorList>
            <consortium name="DOE Joint Genome Institute"/>
            <person name="Kjaerbolling I."/>
            <person name="Vesth T."/>
            <person name="Frisvad J.C."/>
            <person name="Nybo J.L."/>
            <person name="Theobald S."/>
            <person name="Kildgaard S."/>
            <person name="Isbrandt T."/>
            <person name="Kuo A."/>
            <person name="Sato A."/>
            <person name="Lyhne E.K."/>
            <person name="Kogle M.E."/>
            <person name="Wiebenga A."/>
            <person name="Kun R.S."/>
            <person name="Lubbers R.J."/>
            <person name="Makela M.R."/>
            <person name="Barry K."/>
            <person name="Chovatia M."/>
            <person name="Clum A."/>
            <person name="Daum C."/>
            <person name="Haridas S."/>
            <person name="He G."/>
            <person name="LaButti K."/>
            <person name="Lipzen A."/>
            <person name="Mondo S."/>
            <person name="Riley R."/>
            <person name="Salamov A."/>
            <person name="Simmons B.A."/>
            <person name="Magnuson J.K."/>
            <person name="Henrissat B."/>
            <person name="Mortensen U.H."/>
            <person name="Larsen T.O."/>
            <person name="Devries R.P."/>
            <person name="Grigoriev I.V."/>
            <person name="Machida M."/>
            <person name="Baker S.E."/>
            <person name="Andersen M.R."/>
        </authorList>
    </citation>
    <scope>NUCLEOTIDE SEQUENCE [LARGE SCALE GENOMIC DNA]</scope>
    <source>
        <strain evidence="1 2">IBT 18842</strain>
    </source>
</reference>
<evidence type="ECO:0000313" key="2">
    <source>
        <dbReference type="Proteomes" id="UP000325780"/>
    </source>
</evidence>
<dbReference type="OrthoDB" id="4168609at2759"/>
<dbReference type="EMBL" id="ML742196">
    <property type="protein sequence ID" value="KAE8147654.1"/>
    <property type="molecule type" value="Genomic_DNA"/>
</dbReference>
<organism evidence="1 2">
    <name type="scientific">Aspergillus avenaceus</name>
    <dbReference type="NCBI Taxonomy" id="36643"/>
    <lineage>
        <taxon>Eukaryota</taxon>
        <taxon>Fungi</taxon>
        <taxon>Dikarya</taxon>
        <taxon>Ascomycota</taxon>
        <taxon>Pezizomycotina</taxon>
        <taxon>Eurotiomycetes</taxon>
        <taxon>Eurotiomycetidae</taxon>
        <taxon>Eurotiales</taxon>
        <taxon>Aspergillaceae</taxon>
        <taxon>Aspergillus</taxon>
        <taxon>Aspergillus subgen. Circumdati</taxon>
    </lineage>
</organism>
<evidence type="ECO:0000313" key="1">
    <source>
        <dbReference type="EMBL" id="KAE8147654.1"/>
    </source>
</evidence>
<dbReference type="AlphaFoldDB" id="A0A5N6TMT9"/>
<keyword evidence="2" id="KW-1185">Reference proteome</keyword>
<sequence>MQGSGAPWQNMRIFGQIAATRLRVGKVSSPDGTFERFSVTSQSSTFRYGKATEQAREQIGAVTLYVGDGETVSSFFEDVQTRIRKLHKFSLGSRPAQPQIDDIKVTRLVHDILQPAALDVIHEREGRDRSMNATQTYSIFIIYIKRSRTRRISLEPTSIAS</sequence>
<accession>A0A5N6TMT9</accession>
<gene>
    <name evidence="1" type="ORF">BDV25DRAFT_142521</name>
</gene>
<name>A0A5N6TMT9_ASPAV</name>